<dbReference type="InterPro" id="IPR003737">
    <property type="entry name" value="GlcNAc_PI_deacetylase-related"/>
</dbReference>
<comment type="caution">
    <text evidence="1">The sequence shown here is derived from an EMBL/GenBank/DDBJ whole genome shotgun (WGS) entry which is preliminary data.</text>
</comment>
<dbReference type="EMBL" id="BOVJ01000043">
    <property type="protein sequence ID" value="GIQ62818.1"/>
    <property type="molecule type" value="Genomic_DNA"/>
</dbReference>
<dbReference type="Pfam" id="PF02585">
    <property type="entry name" value="PIG-L"/>
    <property type="match status" value="1"/>
</dbReference>
<dbReference type="Proteomes" id="UP000680304">
    <property type="component" value="Unassembled WGS sequence"/>
</dbReference>
<dbReference type="SUPFAM" id="SSF102588">
    <property type="entry name" value="LmbE-like"/>
    <property type="match status" value="1"/>
</dbReference>
<sequence length="223" mass="25503">MKKVLVVAPHPDDESLGCGGTLLKHISEGDQVYWLIVTGIDTDHGFSEQRVTEREKEIEAIGRAYPFTHTYSLRFPTTELDTVPMNALVQSFSRVFQEVQPDIIYIPYRGDIHSDHKYVFDAATACTKWFRYPFVKRVLVYETLSETEFGLNPDANGFKPNVFMNITSFLQKKLEIMQIYKSEFAEHPFPRSSNSVEALARYRGSTAGFQAAEAFMLLKEVIE</sequence>
<dbReference type="PANTHER" id="PTHR12993">
    <property type="entry name" value="N-ACETYLGLUCOSAMINYL-PHOSPHATIDYLINOSITOL DE-N-ACETYLASE-RELATED"/>
    <property type="match status" value="1"/>
</dbReference>
<gene>
    <name evidence="1" type="ORF">PACILC2_13860</name>
</gene>
<evidence type="ECO:0000313" key="1">
    <source>
        <dbReference type="EMBL" id="GIQ62818.1"/>
    </source>
</evidence>
<organism evidence="1 2">
    <name type="scientific">Paenibacillus cisolokensis</name>
    <dbReference type="NCBI Taxonomy" id="1658519"/>
    <lineage>
        <taxon>Bacteria</taxon>
        <taxon>Bacillati</taxon>
        <taxon>Bacillota</taxon>
        <taxon>Bacilli</taxon>
        <taxon>Bacillales</taxon>
        <taxon>Paenibacillaceae</taxon>
        <taxon>Paenibacillus</taxon>
    </lineage>
</organism>
<accession>A0ABQ4N3N7</accession>
<evidence type="ECO:0000313" key="2">
    <source>
        <dbReference type="Proteomes" id="UP000680304"/>
    </source>
</evidence>
<dbReference type="Gene3D" id="3.40.50.10320">
    <property type="entry name" value="LmbE-like"/>
    <property type="match status" value="1"/>
</dbReference>
<name>A0ABQ4N3N7_9BACL</name>
<dbReference type="PANTHER" id="PTHR12993:SF29">
    <property type="entry name" value="BLR3841 PROTEIN"/>
    <property type="match status" value="1"/>
</dbReference>
<keyword evidence="2" id="KW-1185">Reference proteome</keyword>
<dbReference type="RefSeq" id="WP_213528168.1">
    <property type="nucleotide sequence ID" value="NZ_BOVJ01000043.1"/>
</dbReference>
<proteinExistence type="predicted"/>
<reference evidence="1 2" key="1">
    <citation type="submission" date="2021-04" db="EMBL/GenBank/DDBJ databases">
        <title>Draft genome sequence of Paenibacillus cisolokensis, LC2-13A.</title>
        <authorList>
            <person name="Uke A."/>
            <person name="Chhe C."/>
            <person name="Baramee S."/>
            <person name="Kosugi A."/>
        </authorList>
    </citation>
    <scope>NUCLEOTIDE SEQUENCE [LARGE SCALE GENOMIC DNA]</scope>
    <source>
        <strain evidence="1 2">LC2-13A</strain>
    </source>
</reference>
<dbReference type="InterPro" id="IPR024078">
    <property type="entry name" value="LmbE-like_dom_sf"/>
</dbReference>
<protein>
    <submittedName>
        <fullName evidence="1">GlcNAc-PI de-N-acetylase</fullName>
    </submittedName>
</protein>